<dbReference type="GO" id="GO:0008422">
    <property type="term" value="F:beta-glucosidase activity"/>
    <property type="evidence" value="ECO:0007669"/>
    <property type="project" value="TreeGrafter"/>
</dbReference>
<feature type="domain" description="Glycoside hydrolase family 5 C-terminal" evidence="5">
    <location>
        <begin position="598"/>
        <end position="682"/>
    </location>
</feature>
<dbReference type="InterPro" id="IPR041036">
    <property type="entry name" value="GH5_C"/>
</dbReference>
<keyword evidence="2" id="KW-0378">Hydrolase</keyword>
<dbReference type="InterPro" id="IPR018087">
    <property type="entry name" value="Glyco_hydro_5_CS"/>
</dbReference>
<sequence>MCDSLHRTPGWGKITTEGHWFKDEHGRVLLLRGVNLGGSSKLPKLPSDMVQQEDFYTKDVTFVGRPFSLQDADEHFSRLRAWGLTFVRWLVTWEAVEHDGPGKYDEEYLEYLRNVIRKAQPYGISLFIDPHQDVWSRWTGGDGAPAWTLEAVGFDLRCLDWAGAAMTYQKNADSYPQMAWGTNYMRLATATMFSLFFAGDDFAPQTRIVEENGVPMPSHEPGVGIPVQKYLQSHFINAMKKVAEVLKDEPNVVGFDTLNEPSNGWVGYEELDKELLPFRFGALMTPWQAMQLGSGHGQDIQFYSKPFVYSHSTFINQTRTPVWRQGTQCVWKQNGVWAEENGRPVLLRPHHFAWRPAREGDVGAGPLGMPIDFLQDYMVPFFREFTKGIRSVMPHAVIFAEPHCNMVDPDFEPICRMGPEKDFVFAPHYYDVMTLVTKQFRRWVTMDSLKKRPVFGYRAVLKAHALTLQSLKEGGIGFYAQPGRLATREDQCVPTFFGEIGIPMDMGRGPSSGDDAPRPTPQAYLTGDFRQQVDALDANMVALESNLASFTLWCYTPDNTNKRGDLWNDEDLSVFSPDQQFDPEDVHSGGRALPALIRPYARKIAGTPLRMAFWCQAQQRTFEFAFRHDPKITEPTEIFVPQYQYPGGYQVEVSDGTYKVLFDQQILLYYHTKDKEDHRLRIWKQ</sequence>
<dbReference type="PANTHER" id="PTHR31308:SF5">
    <property type="entry name" value="ERGOSTERYL-BETA-GLUCOSIDASE"/>
    <property type="match status" value="1"/>
</dbReference>
<name>A0A7S4D065_9EUGL</name>
<dbReference type="PANTHER" id="PTHR31308">
    <property type="match status" value="1"/>
</dbReference>
<reference evidence="6" key="1">
    <citation type="submission" date="2021-01" db="EMBL/GenBank/DDBJ databases">
        <authorList>
            <person name="Corre E."/>
            <person name="Pelletier E."/>
            <person name="Niang G."/>
            <person name="Scheremetjew M."/>
            <person name="Finn R."/>
            <person name="Kale V."/>
            <person name="Holt S."/>
            <person name="Cochrane G."/>
            <person name="Meng A."/>
            <person name="Brown T."/>
            <person name="Cohen L."/>
        </authorList>
    </citation>
    <scope>NUCLEOTIDE SEQUENCE</scope>
    <source>
        <strain evidence="6">CCMP1594</strain>
    </source>
</reference>
<comment type="similarity">
    <text evidence="1">Belongs to the glycosyl hydrolase 5 (cellulase A) family.</text>
</comment>
<evidence type="ECO:0000259" key="4">
    <source>
        <dbReference type="Pfam" id="PF00150"/>
    </source>
</evidence>
<organism evidence="6">
    <name type="scientific">Eutreptiella gymnastica</name>
    <dbReference type="NCBI Taxonomy" id="73025"/>
    <lineage>
        <taxon>Eukaryota</taxon>
        <taxon>Discoba</taxon>
        <taxon>Euglenozoa</taxon>
        <taxon>Euglenida</taxon>
        <taxon>Spirocuta</taxon>
        <taxon>Euglenophyceae</taxon>
        <taxon>Eutreptiales</taxon>
        <taxon>Eutreptiaceae</taxon>
        <taxon>Eutreptiella</taxon>
    </lineage>
</organism>
<dbReference type="EMBL" id="HBJA01065465">
    <property type="protein sequence ID" value="CAE0811949.1"/>
    <property type="molecule type" value="Transcribed_RNA"/>
</dbReference>
<dbReference type="GO" id="GO:0000272">
    <property type="term" value="P:polysaccharide catabolic process"/>
    <property type="evidence" value="ECO:0007669"/>
    <property type="project" value="InterPro"/>
</dbReference>
<gene>
    <name evidence="6" type="ORF">EGYM00163_LOCUS23099</name>
</gene>
<accession>A0A7S4D065</accession>
<evidence type="ECO:0000259" key="5">
    <source>
        <dbReference type="Pfam" id="PF18564"/>
    </source>
</evidence>
<evidence type="ECO:0000256" key="2">
    <source>
        <dbReference type="ARBA" id="ARBA00022801"/>
    </source>
</evidence>
<evidence type="ECO:0000256" key="1">
    <source>
        <dbReference type="ARBA" id="ARBA00005641"/>
    </source>
</evidence>
<dbReference type="Pfam" id="PF18564">
    <property type="entry name" value="Glyco_hydro_5_C"/>
    <property type="match status" value="1"/>
</dbReference>
<dbReference type="SUPFAM" id="SSF51445">
    <property type="entry name" value="(Trans)glycosidases"/>
    <property type="match status" value="1"/>
</dbReference>
<feature type="domain" description="Glycoside hydrolase family 5" evidence="4">
    <location>
        <begin position="65"/>
        <end position="263"/>
    </location>
</feature>
<dbReference type="InterPro" id="IPR052066">
    <property type="entry name" value="Glycosphingolipid_Hydrolases"/>
</dbReference>
<dbReference type="InterPro" id="IPR001547">
    <property type="entry name" value="Glyco_hydro_5"/>
</dbReference>
<proteinExistence type="inferred from homology"/>
<dbReference type="InterPro" id="IPR017853">
    <property type="entry name" value="GH"/>
</dbReference>
<evidence type="ECO:0008006" key="7">
    <source>
        <dbReference type="Google" id="ProtNLM"/>
    </source>
</evidence>
<protein>
    <recommendedName>
        <fullName evidence="7">Glycoside hydrolase family 5 domain-containing protein</fullName>
    </recommendedName>
</protein>
<dbReference type="GO" id="GO:0016042">
    <property type="term" value="P:lipid catabolic process"/>
    <property type="evidence" value="ECO:0007669"/>
    <property type="project" value="UniProtKB-ARBA"/>
</dbReference>
<dbReference type="PROSITE" id="PS00659">
    <property type="entry name" value="GLYCOSYL_HYDROL_F5"/>
    <property type="match status" value="1"/>
</dbReference>
<dbReference type="GO" id="GO:1901136">
    <property type="term" value="P:carbohydrate derivative catabolic process"/>
    <property type="evidence" value="ECO:0007669"/>
    <property type="project" value="UniProtKB-ARBA"/>
</dbReference>
<keyword evidence="3" id="KW-0326">Glycosidase</keyword>
<evidence type="ECO:0000313" key="6">
    <source>
        <dbReference type="EMBL" id="CAE0811949.1"/>
    </source>
</evidence>
<dbReference type="Gene3D" id="3.20.20.80">
    <property type="entry name" value="Glycosidases"/>
    <property type="match status" value="2"/>
</dbReference>
<dbReference type="AlphaFoldDB" id="A0A7S4D065"/>
<evidence type="ECO:0000256" key="3">
    <source>
        <dbReference type="ARBA" id="ARBA00023295"/>
    </source>
</evidence>
<dbReference type="InterPro" id="IPR013780">
    <property type="entry name" value="Glyco_hydro_b"/>
</dbReference>
<dbReference type="Gene3D" id="2.60.40.1180">
    <property type="entry name" value="Golgi alpha-mannosidase II"/>
    <property type="match status" value="1"/>
</dbReference>
<dbReference type="Pfam" id="PF00150">
    <property type="entry name" value="Cellulase"/>
    <property type="match status" value="1"/>
</dbReference>